<dbReference type="Gene3D" id="3.30.470.20">
    <property type="entry name" value="ATP-grasp fold, B domain"/>
    <property type="match status" value="1"/>
</dbReference>
<protein>
    <submittedName>
        <fullName evidence="10">Related to Putative urea carboxylase</fullName>
    </submittedName>
</protein>
<dbReference type="Pfam" id="PF02786">
    <property type="entry name" value="CPSase_L_D2"/>
    <property type="match status" value="1"/>
</dbReference>
<dbReference type="InterPro" id="IPR005482">
    <property type="entry name" value="Biotin_COase_C"/>
</dbReference>
<dbReference type="SUPFAM" id="SSF50891">
    <property type="entry name" value="Cyclophilin-like"/>
    <property type="match status" value="2"/>
</dbReference>
<dbReference type="PANTHER" id="PTHR18866:SF128">
    <property type="entry name" value="UREA AMIDOLYASE"/>
    <property type="match status" value="1"/>
</dbReference>
<dbReference type="STRING" id="47428.A0A284RUP0"/>
<keyword evidence="11" id="KW-1185">Reference proteome</keyword>
<evidence type="ECO:0000256" key="7">
    <source>
        <dbReference type="PROSITE-ProRule" id="PRU00409"/>
    </source>
</evidence>
<evidence type="ECO:0000313" key="10">
    <source>
        <dbReference type="EMBL" id="SJL12425.1"/>
    </source>
</evidence>
<dbReference type="CDD" id="cd06850">
    <property type="entry name" value="biotinyl_domain"/>
    <property type="match status" value="1"/>
</dbReference>
<keyword evidence="5 7" id="KW-0067">ATP-binding</keyword>
<dbReference type="PROSITE" id="PS00866">
    <property type="entry name" value="CPSASE_1"/>
    <property type="match status" value="1"/>
</dbReference>
<dbReference type="OrthoDB" id="196847at2759"/>
<dbReference type="EMBL" id="FUEG01000017">
    <property type="protein sequence ID" value="SJL12425.1"/>
    <property type="molecule type" value="Genomic_DNA"/>
</dbReference>
<evidence type="ECO:0000256" key="2">
    <source>
        <dbReference type="ARBA" id="ARBA00022598"/>
    </source>
</evidence>
<dbReference type="InterPro" id="IPR005481">
    <property type="entry name" value="BC-like_N"/>
</dbReference>
<keyword evidence="4" id="KW-0378">Hydrolase</keyword>
<evidence type="ECO:0000256" key="4">
    <source>
        <dbReference type="ARBA" id="ARBA00022801"/>
    </source>
</evidence>
<dbReference type="Pfam" id="PF00289">
    <property type="entry name" value="Biotin_carb_N"/>
    <property type="match status" value="1"/>
</dbReference>
<keyword evidence="6" id="KW-0092">Biotin</keyword>
<accession>A0A284RUP0</accession>
<name>A0A284RUP0_ARMOS</name>
<evidence type="ECO:0000256" key="6">
    <source>
        <dbReference type="ARBA" id="ARBA00023267"/>
    </source>
</evidence>
<dbReference type="GO" id="GO:0016874">
    <property type="term" value="F:ligase activity"/>
    <property type="evidence" value="ECO:0007669"/>
    <property type="project" value="UniProtKB-KW"/>
</dbReference>
<gene>
    <name evidence="10" type="ORF">ARMOST_15852</name>
</gene>
<dbReference type="InterPro" id="IPR003778">
    <property type="entry name" value="CT_A_B"/>
</dbReference>
<dbReference type="Pfam" id="PF02785">
    <property type="entry name" value="Biotin_carb_C"/>
    <property type="match status" value="1"/>
</dbReference>
<dbReference type="Pfam" id="PF02626">
    <property type="entry name" value="CT_A_B"/>
    <property type="match status" value="1"/>
</dbReference>
<dbReference type="InterPro" id="IPR029000">
    <property type="entry name" value="Cyclophilin-like_dom_sf"/>
</dbReference>
<feature type="domain" description="ATP-grasp" evidence="8">
    <location>
        <begin position="125"/>
        <end position="327"/>
    </location>
</feature>
<dbReference type="SUPFAM" id="SSF56059">
    <property type="entry name" value="Glutathione synthetase ATP-binding domain-like"/>
    <property type="match status" value="1"/>
</dbReference>
<dbReference type="InterPro" id="IPR011764">
    <property type="entry name" value="Biotin_carboxylation_dom"/>
</dbReference>
<evidence type="ECO:0000256" key="1">
    <source>
        <dbReference type="ARBA" id="ARBA00001953"/>
    </source>
</evidence>
<dbReference type="PROSITE" id="PS50979">
    <property type="entry name" value="BC"/>
    <property type="match status" value="1"/>
</dbReference>
<dbReference type="SMART" id="SM00796">
    <property type="entry name" value="AHS1"/>
    <property type="match status" value="1"/>
</dbReference>
<dbReference type="AlphaFoldDB" id="A0A284RUP0"/>
<dbReference type="GO" id="GO:0005524">
    <property type="term" value="F:ATP binding"/>
    <property type="evidence" value="ECO:0007669"/>
    <property type="project" value="UniProtKB-UniRule"/>
</dbReference>
<dbReference type="SUPFAM" id="SSF51230">
    <property type="entry name" value="Single hybrid motif"/>
    <property type="match status" value="1"/>
</dbReference>
<dbReference type="InterPro" id="IPR011761">
    <property type="entry name" value="ATP-grasp"/>
</dbReference>
<evidence type="ECO:0000259" key="9">
    <source>
        <dbReference type="PROSITE" id="PS50979"/>
    </source>
</evidence>
<evidence type="ECO:0000313" key="11">
    <source>
        <dbReference type="Proteomes" id="UP000219338"/>
    </source>
</evidence>
<evidence type="ECO:0000256" key="3">
    <source>
        <dbReference type="ARBA" id="ARBA00022741"/>
    </source>
</evidence>
<reference evidence="11" key="1">
    <citation type="journal article" date="2017" name="Nat. Ecol. Evol.">
        <title>Genome expansion and lineage-specific genetic innovations in the forest pathogenic fungi Armillaria.</title>
        <authorList>
            <person name="Sipos G."/>
            <person name="Prasanna A.N."/>
            <person name="Walter M.C."/>
            <person name="O'Connor E."/>
            <person name="Balint B."/>
            <person name="Krizsan K."/>
            <person name="Kiss B."/>
            <person name="Hess J."/>
            <person name="Varga T."/>
            <person name="Slot J."/>
            <person name="Riley R."/>
            <person name="Boka B."/>
            <person name="Rigling D."/>
            <person name="Barry K."/>
            <person name="Lee J."/>
            <person name="Mihaltcheva S."/>
            <person name="LaButti K."/>
            <person name="Lipzen A."/>
            <person name="Waldron R."/>
            <person name="Moloney N.M."/>
            <person name="Sperisen C."/>
            <person name="Kredics L."/>
            <person name="Vagvoelgyi C."/>
            <person name="Patrignani A."/>
            <person name="Fitzpatrick D."/>
            <person name="Nagy I."/>
            <person name="Doyle S."/>
            <person name="Anderson J.B."/>
            <person name="Grigoriev I.V."/>
            <person name="Gueldener U."/>
            <person name="Muensterkoetter M."/>
            <person name="Nagy L.G."/>
        </authorList>
    </citation>
    <scope>NUCLEOTIDE SEQUENCE [LARGE SCALE GENOMIC DNA]</scope>
    <source>
        <strain evidence="11">C18/9</strain>
    </source>
</reference>
<dbReference type="SUPFAM" id="SSF51246">
    <property type="entry name" value="Rudiment single hybrid motif"/>
    <property type="match status" value="1"/>
</dbReference>
<keyword evidence="2" id="KW-0436">Ligase</keyword>
<keyword evidence="3 7" id="KW-0547">Nucleotide-binding</keyword>
<sequence>MDCKLLVANRGEIAVRILNSAKKLSIPTVAIYTHADASAPHVALADEAYVVGHGPDGEGSNPRGYLEMDEIVAIAKKSGATLLAPGYGFLSENPDFAELCQNEGITFLGPTPEQMTKMGLKHEARQVAIEAGVPIVPGSDGIVDTLEQALTAAKRIGYPVMLKATGGGGGMGMQICEDSSDLEKHFVATQAKGGALFKNSAVFLEKYVRQARHIEIQVFGNGEGFVTHFSERECSVQRRHQKVIEEGPSPFLGDERADVRKAMCEAAVRLCSSINYRSAGTVEFVVDDETGDFYFLELNARIQVEHAVTEMINPGLDLVELMIKLGLKQKAGLSLSAHEIPVHSGPTGHAIEARVYCENPMYGQFTPSPGTLHLVQWPEPRPWLRIDTWVGTGAHVTPNYDPMIAKLIVSGADRTDALKRMEEVLVETSILGPPNNLEYLAEIVRSAQFQLGQVTTTYLSTMEFVPRAIEVLEGGILTTIQDLPGRPTVGNGIPLGGAADMLAAKVANMLVGNKPETELLEATMIGPTLKFHRATAVAVTGAASPVTLDGAPVRMWTRLSIKAGSVLKIGISTHGLRAYIAVLGGLPGSASFMGSKSTLMLVGVGGYQGRQLVKGDTLSLSPHCGLVDDAAPSVPEHLIPQYPNEWDIEVLPAAQWDHEYLTPEGQEMLTSAKWKASPSSGRSGLRLEGPRIKWARKHGGEGGSHPSNVVDQDSIGALNVNGDTPVLFGVDAPDAGGFANVLNVPSASLWKLGQIRPGDTITFKGISRSDAPCLHQRNDTWLAAVEASIKSETSATTPSGILEWITTGQIPESSLRAHIPASALRPESKIRQVGDSFLFLEVGPMRLDVVLCARLESFLREFNKRQIPGILTTLLLIRSLMIHFDERVTDAEALLKVIIEIDADLPDAMHMPPLEVDVYRMPLVPDDLWCQDAVDRYMKTVRSQAVYLPNNVEYIARCSGMKSKSEVADSMLSSPWLVFGTGFFVGLPFISPMDPRKRLLGQKYNPTRLYTPEGAVGLAGVVGSIYPLESAGGYQLLGRTLSTWNTWSDSHFMMKRFDQIEWYRVSEEEYLKVCYFRLRMGFTIHKDQISRAFKAGKFKPEVRKVLFSLSEYVEQNKAHQAEVDAIIKTQKEMSAAEALREEELFKEWMAAKEAEQSSGGRTSTLDDSGIPVPSPLSANVWKVEVKVGHQIKSSMETAMILEAMKTEVAINFDEEEVGKTVTAIAVQPGDSVNAGQVLYYVSQRA</sequence>
<evidence type="ECO:0000256" key="5">
    <source>
        <dbReference type="ARBA" id="ARBA00022840"/>
    </source>
</evidence>
<dbReference type="GO" id="GO:0046872">
    <property type="term" value="F:metal ion binding"/>
    <property type="evidence" value="ECO:0007669"/>
    <property type="project" value="InterPro"/>
</dbReference>
<dbReference type="Gene3D" id="2.40.50.100">
    <property type="match status" value="1"/>
</dbReference>
<dbReference type="Pfam" id="PF02682">
    <property type="entry name" value="CT_C_D"/>
    <property type="match status" value="1"/>
</dbReference>
<feature type="domain" description="Biotin carboxylation" evidence="9">
    <location>
        <begin position="1"/>
        <end position="464"/>
    </location>
</feature>
<dbReference type="SMART" id="SM00878">
    <property type="entry name" value="Biotin_carb_C"/>
    <property type="match status" value="1"/>
</dbReference>
<comment type="cofactor">
    <cofactor evidence="1">
        <name>biotin</name>
        <dbReference type="ChEBI" id="CHEBI:57586"/>
    </cofactor>
</comment>
<dbReference type="InterPro" id="IPR011054">
    <property type="entry name" value="Rudment_hybrid_motif"/>
</dbReference>
<dbReference type="Gene3D" id="2.40.100.10">
    <property type="entry name" value="Cyclophilin-like"/>
    <property type="match status" value="2"/>
</dbReference>
<organism evidence="10 11">
    <name type="scientific">Armillaria ostoyae</name>
    <name type="common">Armillaria root rot fungus</name>
    <dbReference type="NCBI Taxonomy" id="47428"/>
    <lineage>
        <taxon>Eukaryota</taxon>
        <taxon>Fungi</taxon>
        <taxon>Dikarya</taxon>
        <taxon>Basidiomycota</taxon>
        <taxon>Agaricomycotina</taxon>
        <taxon>Agaricomycetes</taxon>
        <taxon>Agaricomycetidae</taxon>
        <taxon>Agaricales</taxon>
        <taxon>Marasmiineae</taxon>
        <taxon>Physalacriaceae</taxon>
        <taxon>Armillaria</taxon>
    </lineage>
</organism>
<dbReference type="SUPFAM" id="SSF160467">
    <property type="entry name" value="PH0987 N-terminal domain-like"/>
    <property type="match status" value="1"/>
</dbReference>
<dbReference type="InterPro" id="IPR003833">
    <property type="entry name" value="CT_C_D"/>
</dbReference>
<proteinExistence type="predicted"/>
<dbReference type="SMART" id="SM00797">
    <property type="entry name" value="AHS2"/>
    <property type="match status" value="1"/>
</dbReference>
<dbReference type="InterPro" id="IPR016185">
    <property type="entry name" value="PreATP-grasp_dom_sf"/>
</dbReference>
<dbReference type="PANTHER" id="PTHR18866">
    <property type="entry name" value="CARBOXYLASE:PYRUVATE/ACETYL-COA/PROPIONYL-COA CARBOXYLASE"/>
    <property type="match status" value="1"/>
</dbReference>
<dbReference type="InterPro" id="IPR050856">
    <property type="entry name" value="Biotin_carboxylase_complex"/>
</dbReference>
<evidence type="ECO:0000259" key="8">
    <source>
        <dbReference type="PROSITE" id="PS50975"/>
    </source>
</evidence>
<dbReference type="GO" id="GO:0016787">
    <property type="term" value="F:hydrolase activity"/>
    <property type="evidence" value="ECO:0007669"/>
    <property type="project" value="UniProtKB-KW"/>
</dbReference>
<dbReference type="SUPFAM" id="SSF52440">
    <property type="entry name" value="PreATP-grasp domain"/>
    <property type="match status" value="1"/>
</dbReference>
<dbReference type="InterPro" id="IPR005479">
    <property type="entry name" value="CPAse_ATP-bd"/>
</dbReference>
<dbReference type="InterPro" id="IPR011053">
    <property type="entry name" value="Single_hybrid_motif"/>
</dbReference>
<dbReference type="PROSITE" id="PS50975">
    <property type="entry name" value="ATP_GRASP"/>
    <property type="match status" value="1"/>
</dbReference>
<dbReference type="FunFam" id="3.30.1490.20:FF:000003">
    <property type="entry name" value="acetyl-CoA carboxylase isoform X1"/>
    <property type="match status" value="1"/>
</dbReference>
<dbReference type="Gene3D" id="3.30.1360.40">
    <property type="match status" value="1"/>
</dbReference>
<dbReference type="OMA" id="TLQMWNR"/>
<dbReference type="Proteomes" id="UP000219338">
    <property type="component" value="Unassembled WGS sequence"/>
</dbReference>
<dbReference type="PROSITE" id="PS00867">
    <property type="entry name" value="CPSASE_2"/>
    <property type="match status" value="1"/>
</dbReference>